<gene>
    <name evidence="2" type="ORF">Dpo_2c05050</name>
</gene>
<dbReference type="SUPFAM" id="SSF46785">
    <property type="entry name" value="Winged helix' DNA-binding domain"/>
    <property type="match status" value="1"/>
</dbReference>
<comment type="caution">
    <text evidence="2">The sequence shown here is derived from an EMBL/GenBank/DDBJ whole genome shotgun (WGS) entry which is preliminary data.</text>
</comment>
<dbReference type="OrthoDB" id="9800355at2"/>
<accession>S0G4Z5</accession>
<dbReference type="AlphaFoldDB" id="S0G4Z5"/>
<reference evidence="2 3" key="1">
    <citation type="journal article" date="2013" name="Genome Announc.">
        <title>Draft Genome Sequence of Desulfotignum phosphitoxidans DSM 13687 Strain FiPS-3.</title>
        <authorList>
            <person name="Poehlein A."/>
            <person name="Daniel R."/>
            <person name="Simeonova D.D."/>
        </authorList>
    </citation>
    <scope>NUCLEOTIDE SEQUENCE [LARGE SCALE GENOMIC DNA]</scope>
    <source>
        <strain evidence="2 3">DSM 13687</strain>
    </source>
</reference>
<evidence type="ECO:0000313" key="2">
    <source>
        <dbReference type="EMBL" id="EMS80804.1"/>
    </source>
</evidence>
<protein>
    <recommendedName>
        <fullName evidence="1">PF0610-like winged HTH N-terminal domain-containing protein</fullName>
    </recommendedName>
</protein>
<sequence>MKSDKQLTIREQIIRCLEAAPMTARDLSKALRIREKEAYSHLPSIEKSIRHQKKQIKITPCYCLGCGFEFKDRKSFKKPGKCPECKKSRIEPPVFQIMGF</sequence>
<keyword evidence="3" id="KW-1185">Reference proteome</keyword>
<dbReference type="EMBL" id="APJX01000002">
    <property type="protein sequence ID" value="EMS80804.1"/>
    <property type="molecule type" value="Genomic_DNA"/>
</dbReference>
<evidence type="ECO:0000259" key="1">
    <source>
        <dbReference type="Pfam" id="PF21476"/>
    </source>
</evidence>
<name>S0G4Z5_9BACT</name>
<dbReference type="Pfam" id="PF21476">
    <property type="entry name" value="PF0610-like_N"/>
    <property type="match status" value="1"/>
</dbReference>
<evidence type="ECO:0000313" key="3">
    <source>
        <dbReference type="Proteomes" id="UP000014216"/>
    </source>
</evidence>
<dbReference type="RefSeq" id="WP_006965084.1">
    <property type="nucleotide sequence ID" value="NZ_APJX01000002.1"/>
</dbReference>
<feature type="domain" description="PF0610-like winged HTH N-terminal" evidence="1">
    <location>
        <begin position="8"/>
        <end position="55"/>
    </location>
</feature>
<dbReference type="InterPro" id="IPR049159">
    <property type="entry name" value="PF0610-like_wHTH_N"/>
</dbReference>
<dbReference type="PANTHER" id="PTHR40663:SF2">
    <property type="entry name" value="TRANSCRIPTIONAL REGULATOR"/>
    <property type="match status" value="1"/>
</dbReference>
<proteinExistence type="predicted"/>
<organism evidence="2 3">
    <name type="scientific">Desulfotignum phosphitoxidans DSM 13687</name>
    <dbReference type="NCBI Taxonomy" id="1286635"/>
    <lineage>
        <taxon>Bacteria</taxon>
        <taxon>Pseudomonadati</taxon>
        <taxon>Thermodesulfobacteriota</taxon>
        <taxon>Desulfobacteria</taxon>
        <taxon>Desulfobacterales</taxon>
        <taxon>Desulfobacteraceae</taxon>
        <taxon>Desulfotignum</taxon>
    </lineage>
</organism>
<dbReference type="PANTHER" id="PTHR40663">
    <property type="match status" value="1"/>
</dbReference>
<dbReference type="InterPro" id="IPR038767">
    <property type="entry name" value="PF0610-like"/>
</dbReference>
<dbReference type="InterPro" id="IPR036390">
    <property type="entry name" value="WH_DNA-bd_sf"/>
</dbReference>
<dbReference type="Proteomes" id="UP000014216">
    <property type="component" value="Unassembled WGS sequence"/>
</dbReference>